<feature type="transmembrane region" description="Helical" evidence="1">
    <location>
        <begin position="174"/>
        <end position="193"/>
    </location>
</feature>
<reference evidence="2 3" key="1">
    <citation type="submission" date="2020-07" db="EMBL/GenBank/DDBJ databases">
        <title>Complete Genome Sequence of an acetic acid bacterium, Acetobacter aceti JCM20276.</title>
        <authorList>
            <person name="Hirose Y."/>
            <person name="Mihara H."/>
        </authorList>
    </citation>
    <scope>NUCLEOTIDE SEQUENCE [LARGE SCALE GENOMIC DNA]</scope>
    <source>
        <strain evidence="2 3">JCM20276</strain>
    </source>
</reference>
<dbReference type="RefSeq" id="WP_099349521.1">
    <property type="nucleotide sequence ID" value="NZ_AP023326.1"/>
</dbReference>
<evidence type="ECO:0000256" key="1">
    <source>
        <dbReference type="SAM" id="Phobius"/>
    </source>
</evidence>
<name>A0A6S6PE63_ACEAC</name>
<gene>
    <name evidence="2" type="ORF">AAJCM20276_06320</name>
</gene>
<dbReference type="EMBL" id="AP023326">
    <property type="protein sequence ID" value="BCI66008.1"/>
    <property type="molecule type" value="Genomic_DNA"/>
</dbReference>
<organism evidence="2 3">
    <name type="scientific">Acetobacter aceti</name>
    <dbReference type="NCBI Taxonomy" id="435"/>
    <lineage>
        <taxon>Bacteria</taxon>
        <taxon>Pseudomonadati</taxon>
        <taxon>Pseudomonadota</taxon>
        <taxon>Alphaproteobacteria</taxon>
        <taxon>Acetobacterales</taxon>
        <taxon>Acetobacteraceae</taxon>
        <taxon>Acetobacter</taxon>
        <taxon>Acetobacter subgen. Acetobacter</taxon>
    </lineage>
</organism>
<evidence type="ECO:0000313" key="2">
    <source>
        <dbReference type="EMBL" id="BCI66008.1"/>
    </source>
</evidence>
<protein>
    <submittedName>
        <fullName evidence="2">Uncharacterized protein</fullName>
    </submittedName>
</protein>
<dbReference type="Proteomes" id="UP000515220">
    <property type="component" value="Chromosome"/>
</dbReference>
<keyword evidence="1" id="KW-0812">Transmembrane</keyword>
<accession>A0A6S6PE63</accession>
<evidence type="ECO:0000313" key="3">
    <source>
        <dbReference type="Proteomes" id="UP000515220"/>
    </source>
</evidence>
<feature type="transmembrane region" description="Helical" evidence="1">
    <location>
        <begin position="136"/>
        <end position="154"/>
    </location>
</feature>
<keyword evidence="1" id="KW-1133">Transmembrane helix</keyword>
<proteinExistence type="predicted"/>
<dbReference type="AlphaFoldDB" id="A0A6S6PE63"/>
<sequence>MDITIFGKPFWIYGIEGTVYGLRKWTSTSVQTSGTATTYEIAPGVYRTDGPKATSTINQHQECWIRSPGGREKQLQGVYPVADTQTVRVVWGAPKGVSAGPDLVVQNVGTGAGWTVNGSLPFAVTGHGVWRLTQQYIVAILILIAVVDAFWWMIGLPQRRAVFVGQPDVPEYQVLFITAFGIALFLGLAGFIHRNRLMNSNHRKAMAIILRAISDNPDFRTSLQK</sequence>
<keyword evidence="1" id="KW-0472">Membrane</keyword>